<dbReference type="EMBL" id="GBRH01282906">
    <property type="protein sequence ID" value="JAD14989.1"/>
    <property type="molecule type" value="Transcribed_RNA"/>
</dbReference>
<keyword evidence="1" id="KW-0732">Signal</keyword>
<feature type="signal peptide" evidence="1">
    <location>
        <begin position="1"/>
        <end position="21"/>
    </location>
</feature>
<proteinExistence type="predicted"/>
<evidence type="ECO:0000313" key="2">
    <source>
        <dbReference type="EMBL" id="JAD14989.1"/>
    </source>
</evidence>
<sequence>MKARFCIILLLHAMLYLIVQRTVMISKEALMSTAFRLNRKQPSYLMLCPTCRTDSLLNIMSWNL</sequence>
<accession>A0A0A8XNI4</accession>
<dbReference type="AlphaFoldDB" id="A0A0A8XNI4"/>
<reference evidence="2" key="1">
    <citation type="submission" date="2014-09" db="EMBL/GenBank/DDBJ databases">
        <authorList>
            <person name="Magalhaes I.L.F."/>
            <person name="Oliveira U."/>
            <person name="Santos F.R."/>
            <person name="Vidigal T.H.D.A."/>
            <person name="Brescovit A.D."/>
            <person name="Santos A.J."/>
        </authorList>
    </citation>
    <scope>NUCLEOTIDE SEQUENCE</scope>
    <source>
        <tissue evidence="2">Shoot tissue taken approximately 20 cm above the soil surface</tissue>
    </source>
</reference>
<protein>
    <submittedName>
        <fullName evidence="2">Uncharacterized protein</fullName>
    </submittedName>
</protein>
<evidence type="ECO:0000256" key="1">
    <source>
        <dbReference type="SAM" id="SignalP"/>
    </source>
</evidence>
<organism evidence="2">
    <name type="scientific">Arundo donax</name>
    <name type="common">Giant reed</name>
    <name type="synonym">Donax arundinaceus</name>
    <dbReference type="NCBI Taxonomy" id="35708"/>
    <lineage>
        <taxon>Eukaryota</taxon>
        <taxon>Viridiplantae</taxon>
        <taxon>Streptophyta</taxon>
        <taxon>Embryophyta</taxon>
        <taxon>Tracheophyta</taxon>
        <taxon>Spermatophyta</taxon>
        <taxon>Magnoliopsida</taxon>
        <taxon>Liliopsida</taxon>
        <taxon>Poales</taxon>
        <taxon>Poaceae</taxon>
        <taxon>PACMAD clade</taxon>
        <taxon>Arundinoideae</taxon>
        <taxon>Arundineae</taxon>
        <taxon>Arundo</taxon>
    </lineage>
</organism>
<reference evidence="2" key="2">
    <citation type="journal article" date="2015" name="Data Brief">
        <title>Shoot transcriptome of the giant reed, Arundo donax.</title>
        <authorList>
            <person name="Barrero R.A."/>
            <person name="Guerrero F.D."/>
            <person name="Moolhuijzen P."/>
            <person name="Goolsby J.A."/>
            <person name="Tidwell J."/>
            <person name="Bellgard S.E."/>
            <person name="Bellgard M.I."/>
        </authorList>
    </citation>
    <scope>NUCLEOTIDE SEQUENCE</scope>
    <source>
        <tissue evidence="2">Shoot tissue taken approximately 20 cm above the soil surface</tissue>
    </source>
</reference>
<name>A0A0A8XNI4_ARUDO</name>
<feature type="chain" id="PRO_5002044442" evidence="1">
    <location>
        <begin position="22"/>
        <end position="64"/>
    </location>
</feature>